<dbReference type="Proteomes" id="UP001153331">
    <property type="component" value="Unassembled WGS sequence"/>
</dbReference>
<comment type="caution">
    <text evidence="1">The sequence shown here is derived from an EMBL/GenBank/DDBJ whole genome shotgun (WGS) entry which is preliminary data.</text>
</comment>
<organism evidence="1 2">
    <name type="scientific">Boeremia exigua</name>
    <dbReference type="NCBI Taxonomy" id="749465"/>
    <lineage>
        <taxon>Eukaryota</taxon>
        <taxon>Fungi</taxon>
        <taxon>Dikarya</taxon>
        <taxon>Ascomycota</taxon>
        <taxon>Pezizomycotina</taxon>
        <taxon>Dothideomycetes</taxon>
        <taxon>Pleosporomycetidae</taxon>
        <taxon>Pleosporales</taxon>
        <taxon>Pleosporineae</taxon>
        <taxon>Didymellaceae</taxon>
        <taxon>Boeremia</taxon>
    </lineage>
</organism>
<keyword evidence="2" id="KW-1185">Reference proteome</keyword>
<dbReference type="EMBL" id="JAPHNI010000025">
    <property type="protein sequence ID" value="KAJ8118242.1"/>
    <property type="molecule type" value="Genomic_DNA"/>
</dbReference>
<evidence type="ECO:0000313" key="2">
    <source>
        <dbReference type="Proteomes" id="UP001153331"/>
    </source>
</evidence>
<protein>
    <submittedName>
        <fullName evidence="1">Uncharacterized protein</fullName>
    </submittedName>
</protein>
<evidence type="ECO:0000313" key="1">
    <source>
        <dbReference type="EMBL" id="KAJ8118242.1"/>
    </source>
</evidence>
<name>A0ACC2IT32_9PLEO</name>
<reference evidence="1" key="1">
    <citation type="submission" date="2022-11" db="EMBL/GenBank/DDBJ databases">
        <title>Genome Sequence of Boeremia exigua.</title>
        <authorList>
            <person name="Buettner E."/>
        </authorList>
    </citation>
    <scope>NUCLEOTIDE SEQUENCE</scope>
    <source>
        <strain evidence="1">CU02</strain>
    </source>
</reference>
<accession>A0ACC2IT32</accession>
<gene>
    <name evidence="1" type="ORF">OPT61_g748</name>
</gene>
<proteinExistence type="predicted"/>
<sequence length="887" mass="99278">MAFATTLLRFAPTDQAPPTMEDTTMPDASKGIFGDSSFTIIPNGLSDDRLSQLKNDITAANGTIMPFDATKGRIDRLEETNYIISTTSDFPDYYRALDRMTHVVKPLWVEHSLKANKTKNPRTYSPDPALFMSDVIICCGNLPSGDKEAIQGGVLAMGGQFTEQLTKTVTHLISLDLDDQRCQLAISKRLNLTIVLPHWFDDCLKVGRRISERPYTLPDPEILDIEVNGVPTARTSQQIRNATTPDPANEPVPQTPSAQPEAPRAIQAFSGKKVKLGEDLNINSRLQGVISGMIQNGGGEMTTNIEEADIYVCSYRDGDEYVKASRGGKDVGNLSWLYYLITHNIWTNPMRRLMHYPRPRNGIPGFEGFKISISSYTGEARVYLESLVRASGAEFTKTFKQENTHLVAAHKNSEKCEAAQEWAVNIVNHLWLEDSYARCRLMPISDNRYTYFPSRTNLGEVLGQTEVDRDATEKMFFPAARKPVKPTKAPAVPAADLIAQSLPISRAASDSVARASPAAEKVKRAKTTDVNRTPLPARTIDGEENHTPGSRGAKDRALSKLHSAADDIAAFEKEMKRKGGVIHGGKRRAEDEVEDRSKRRQGGRDSVSSKHSAEDFDQDDLSEDEEVEAPTRNKKAKKDRLEPIRYRMLISKDERWAGSMEKESKDKARLRELGLFISDDFKKVDLLCAPHAVRTKKFVAAMACGPALVGSTFLDFALKNNRLPPPEKHAMDVREFEKEHGFSMSEAVERAKQNRHRLFRDWTIFCTEKVPGGFDTYKDIIEANGGKCSLWKGRTTNITASKRLVDASAGEESQNQKEDEGDVLYLISDASSKEFTNWAKFRELAKKHDMVARIVKTEWLLINAMAQYVHWKPEWELTEEVVKAAKS</sequence>